<dbReference type="EMBL" id="JAEHFV010000005">
    <property type="protein sequence ID" value="MBK0370583.1"/>
    <property type="molecule type" value="Genomic_DNA"/>
</dbReference>
<comment type="caution">
    <text evidence="1">The sequence shown here is derived from an EMBL/GenBank/DDBJ whole genome shotgun (WGS) entry which is preliminary data.</text>
</comment>
<keyword evidence="2" id="KW-1185">Reference proteome</keyword>
<evidence type="ECO:0000313" key="1">
    <source>
        <dbReference type="EMBL" id="MBK0370583.1"/>
    </source>
</evidence>
<dbReference type="AlphaFoldDB" id="A0A934PP87"/>
<gene>
    <name evidence="1" type="ORF">I5M07_12160</name>
</gene>
<accession>A0A934PP87</accession>
<proteinExistence type="predicted"/>
<evidence type="ECO:0008006" key="3">
    <source>
        <dbReference type="Google" id="ProtNLM"/>
    </source>
</evidence>
<name>A0A934PP87_9FLAO</name>
<protein>
    <recommendedName>
        <fullName evidence="3">Lipoprotein</fullName>
    </recommendedName>
</protein>
<organism evidence="1 2">
    <name type="scientific">Flavobacterium agrisoli</name>
    <dbReference type="NCBI Taxonomy" id="2793066"/>
    <lineage>
        <taxon>Bacteria</taxon>
        <taxon>Pseudomonadati</taxon>
        <taxon>Bacteroidota</taxon>
        <taxon>Flavobacteriia</taxon>
        <taxon>Flavobacteriales</taxon>
        <taxon>Flavobacteriaceae</taxon>
        <taxon>Flavobacterium</taxon>
    </lineage>
</organism>
<dbReference type="RefSeq" id="WP_200106717.1">
    <property type="nucleotide sequence ID" value="NZ_JAEHFV010000005.1"/>
</dbReference>
<evidence type="ECO:0000313" key="2">
    <source>
        <dbReference type="Proteomes" id="UP000609172"/>
    </source>
</evidence>
<sequence length="181" mass="21097">MKPKQKHTKFLLPYFMVAISIFMVSCSKDSYETVTDVNNSAYDKVKTDPLFIALDKARHDSEIIALTYSGTDVVAADAEEQTKKAILSRKIKSQEEIAKFKEALGYRDYEKRSKVRLDYAYASLAFYKKYPEYKNNDEFKMYMIKNSKYKLSMDTIKKMLNQNKIYRKENGIAAIASFYTK</sequence>
<dbReference type="PROSITE" id="PS51257">
    <property type="entry name" value="PROKAR_LIPOPROTEIN"/>
    <property type="match status" value="1"/>
</dbReference>
<reference evidence="1" key="1">
    <citation type="submission" date="2020-12" db="EMBL/GenBank/DDBJ databases">
        <title>Bacterial novel species Flavobacterium sp. SE-1-e isolated from soil.</title>
        <authorList>
            <person name="Jung H.-Y."/>
        </authorList>
    </citation>
    <scope>NUCLEOTIDE SEQUENCE</scope>
    <source>
        <strain evidence="1">SE-1-e</strain>
    </source>
</reference>
<dbReference type="Proteomes" id="UP000609172">
    <property type="component" value="Unassembled WGS sequence"/>
</dbReference>